<dbReference type="PROSITE" id="PS50043">
    <property type="entry name" value="HTH_LUXR_2"/>
    <property type="match status" value="1"/>
</dbReference>
<dbReference type="CDD" id="cd06170">
    <property type="entry name" value="LuxR_C_like"/>
    <property type="match status" value="1"/>
</dbReference>
<proteinExistence type="predicted"/>
<feature type="domain" description="HTH luxR-type" evidence="2">
    <location>
        <begin position="263"/>
        <end position="328"/>
    </location>
</feature>
<dbReference type="InterPro" id="IPR036390">
    <property type="entry name" value="WH_DNA-bd_sf"/>
</dbReference>
<evidence type="ECO:0000259" key="2">
    <source>
        <dbReference type="PROSITE" id="PS50043"/>
    </source>
</evidence>
<evidence type="ECO:0000313" key="4">
    <source>
        <dbReference type="Proteomes" id="UP000198683"/>
    </source>
</evidence>
<sequence>MLEVVGLGAEMEWVYEVLVGSRSSDAAELSAVTGLPEQQVRAALSDLERLGLARRLRGRPGHFAAADPSSALDVLLLRREEAIQNARLRAKELSERFREATSRQAPDQLVEVVVGREAVRDRVDTARRGARTELRIFDKPPYAAEPNPPEVEPSGDLLLRRGGSVRTIYEQTSLEVLGRLRGEISTAAARGTLDRVLPELPLKMVLVDDRLGIVPLQAAPTVIDTAVIVHPSGLLTALSALFETLWRVSLPLALDDTGACARPAAPGEQPSDAERHILALLTTGVPDDAIARELGLSERTFRRRVQNLMERLGARTRFQLARQAARRGWLDDDTN</sequence>
<dbReference type="RefSeq" id="WP_090761141.1">
    <property type="nucleotide sequence ID" value="NZ_FNFB01000003.1"/>
</dbReference>
<dbReference type="GO" id="GO:0006355">
    <property type="term" value="P:regulation of DNA-templated transcription"/>
    <property type="evidence" value="ECO:0007669"/>
    <property type="project" value="InterPro"/>
</dbReference>
<dbReference type="Pfam" id="PF00196">
    <property type="entry name" value="GerE"/>
    <property type="match status" value="1"/>
</dbReference>
<dbReference type="Gene3D" id="1.10.10.10">
    <property type="entry name" value="Winged helix-like DNA-binding domain superfamily/Winged helix DNA-binding domain"/>
    <property type="match status" value="2"/>
</dbReference>
<dbReference type="SUPFAM" id="SSF46785">
    <property type="entry name" value="Winged helix' DNA-binding domain"/>
    <property type="match status" value="1"/>
</dbReference>
<keyword evidence="1" id="KW-0175">Coiled coil</keyword>
<dbReference type="SUPFAM" id="SSF46894">
    <property type="entry name" value="C-terminal effector domain of the bipartite response regulators"/>
    <property type="match status" value="1"/>
</dbReference>
<protein>
    <submittedName>
        <fullName evidence="3">Sugar-specific transcriptional regulator TrmB</fullName>
    </submittedName>
</protein>
<dbReference type="InterPro" id="IPR016032">
    <property type="entry name" value="Sig_transdc_resp-reg_C-effctor"/>
</dbReference>
<reference evidence="3 4" key="1">
    <citation type="submission" date="2016-10" db="EMBL/GenBank/DDBJ databases">
        <authorList>
            <person name="de Groot N.N."/>
        </authorList>
    </citation>
    <scope>NUCLEOTIDE SEQUENCE [LARGE SCALE GENOMIC DNA]</scope>
    <source>
        <strain evidence="3 4">CGMCC 4.5681</strain>
    </source>
</reference>
<evidence type="ECO:0000256" key="1">
    <source>
        <dbReference type="SAM" id="Coils"/>
    </source>
</evidence>
<dbReference type="PANTHER" id="PTHR34293:SF1">
    <property type="entry name" value="HTH-TYPE TRANSCRIPTIONAL REGULATOR TRMBL2"/>
    <property type="match status" value="1"/>
</dbReference>
<dbReference type="InterPro" id="IPR051797">
    <property type="entry name" value="TrmB-like"/>
</dbReference>
<accession>A0A1G8WGJ2</accession>
<dbReference type="InterPro" id="IPR002831">
    <property type="entry name" value="Tscrpt_reg_TrmB_N"/>
</dbReference>
<gene>
    <name evidence="3" type="ORF">SAMN05421874_103166</name>
</gene>
<dbReference type="OrthoDB" id="5932488at2"/>
<dbReference type="AlphaFoldDB" id="A0A1G8WGJ2"/>
<organism evidence="3 4">
    <name type="scientific">Nonomuraea maritima</name>
    <dbReference type="NCBI Taxonomy" id="683260"/>
    <lineage>
        <taxon>Bacteria</taxon>
        <taxon>Bacillati</taxon>
        <taxon>Actinomycetota</taxon>
        <taxon>Actinomycetes</taxon>
        <taxon>Streptosporangiales</taxon>
        <taxon>Streptosporangiaceae</taxon>
        <taxon>Nonomuraea</taxon>
    </lineage>
</organism>
<dbReference type="EMBL" id="FNFB01000003">
    <property type="protein sequence ID" value="SDJ77392.1"/>
    <property type="molecule type" value="Genomic_DNA"/>
</dbReference>
<dbReference type="InterPro" id="IPR000792">
    <property type="entry name" value="Tscrpt_reg_LuxR_C"/>
</dbReference>
<dbReference type="Proteomes" id="UP000198683">
    <property type="component" value="Unassembled WGS sequence"/>
</dbReference>
<evidence type="ECO:0000313" key="3">
    <source>
        <dbReference type="EMBL" id="SDJ77392.1"/>
    </source>
</evidence>
<dbReference type="GO" id="GO:0003677">
    <property type="term" value="F:DNA binding"/>
    <property type="evidence" value="ECO:0007669"/>
    <property type="project" value="InterPro"/>
</dbReference>
<name>A0A1G8WGJ2_9ACTN</name>
<dbReference type="PANTHER" id="PTHR34293">
    <property type="entry name" value="HTH-TYPE TRANSCRIPTIONAL REGULATOR TRMBL2"/>
    <property type="match status" value="1"/>
</dbReference>
<dbReference type="InterPro" id="IPR036388">
    <property type="entry name" value="WH-like_DNA-bd_sf"/>
</dbReference>
<feature type="coiled-coil region" evidence="1">
    <location>
        <begin position="76"/>
        <end position="103"/>
    </location>
</feature>
<dbReference type="Pfam" id="PF01978">
    <property type="entry name" value="TrmB"/>
    <property type="match status" value="1"/>
</dbReference>
<dbReference type="SMART" id="SM00421">
    <property type="entry name" value="HTH_LUXR"/>
    <property type="match status" value="1"/>
</dbReference>
<keyword evidence="4" id="KW-1185">Reference proteome</keyword>
<dbReference type="STRING" id="683260.SAMN05421874_103166"/>